<accession>A0AA36HA54</accession>
<proteinExistence type="predicted"/>
<comment type="caution">
    <text evidence="2">The sequence shown here is derived from an EMBL/GenBank/DDBJ whole genome shotgun (WGS) entry which is preliminary data.</text>
</comment>
<keyword evidence="1" id="KW-0472">Membrane</keyword>
<dbReference type="EMBL" id="CATQJL010000316">
    <property type="protein sequence ID" value="CAJ0606812.1"/>
    <property type="molecule type" value="Genomic_DNA"/>
</dbReference>
<feature type="transmembrane region" description="Helical" evidence="1">
    <location>
        <begin position="51"/>
        <end position="69"/>
    </location>
</feature>
<name>A0AA36HA54_CYLNA</name>
<organism evidence="2 3">
    <name type="scientific">Cylicocyclus nassatus</name>
    <name type="common">Nematode worm</name>
    <dbReference type="NCBI Taxonomy" id="53992"/>
    <lineage>
        <taxon>Eukaryota</taxon>
        <taxon>Metazoa</taxon>
        <taxon>Ecdysozoa</taxon>
        <taxon>Nematoda</taxon>
        <taxon>Chromadorea</taxon>
        <taxon>Rhabditida</taxon>
        <taxon>Rhabditina</taxon>
        <taxon>Rhabditomorpha</taxon>
        <taxon>Strongyloidea</taxon>
        <taxon>Strongylidae</taxon>
        <taxon>Cylicocyclus</taxon>
    </lineage>
</organism>
<dbReference type="AlphaFoldDB" id="A0AA36HA54"/>
<dbReference type="Proteomes" id="UP001176961">
    <property type="component" value="Unassembled WGS sequence"/>
</dbReference>
<evidence type="ECO:0000313" key="3">
    <source>
        <dbReference type="Proteomes" id="UP001176961"/>
    </source>
</evidence>
<gene>
    <name evidence="2" type="ORF">CYNAS_LOCUS18795</name>
</gene>
<protein>
    <submittedName>
        <fullName evidence="2">Uncharacterized protein</fullName>
    </submittedName>
</protein>
<evidence type="ECO:0000313" key="2">
    <source>
        <dbReference type="EMBL" id="CAJ0606812.1"/>
    </source>
</evidence>
<sequence length="79" mass="8718">MNDSKTNFSCNCSDCGVQAAWNLRRNVSVIDKASDLGEVGVSCRTFPGMRLIVFIVFVMSVSIIVAIHFPQAIRPYSFS</sequence>
<keyword evidence="1" id="KW-0812">Transmembrane</keyword>
<keyword evidence="3" id="KW-1185">Reference proteome</keyword>
<keyword evidence="1" id="KW-1133">Transmembrane helix</keyword>
<evidence type="ECO:0000256" key="1">
    <source>
        <dbReference type="SAM" id="Phobius"/>
    </source>
</evidence>
<reference evidence="2" key="1">
    <citation type="submission" date="2023-07" db="EMBL/GenBank/DDBJ databases">
        <authorList>
            <consortium name="CYATHOMIX"/>
        </authorList>
    </citation>
    <scope>NUCLEOTIDE SEQUENCE</scope>
    <source>
        <strain evidence="2">N/A</strain>
    </source>
</reference>